<accession>A0A3M6PWU5</accession>
<keyword evidence="12 25" id="KW-0548">Nucleotidyltransferase</keyword>
<dbReference type="Proteomes" id="UP000267521">
    <property type="component" value="Unassembled WGS sequence"/>
</dbReference>
<evidence type="ECO:0000313" key="25">
    <source>
        <dbReference type="EMBL" id="RMW95467.1"/>
    </source>
</evidence>
<dbReference type="EMBL" id="RDQM01000016">
    <property type="protein sequence ID" value="RMW95467.1"/>
    <property type="molecule type" value="Genomic_DNA"/>
</dbReference>
<dbReference type="RefSeq" id="WP_122239115.1">
    <property type="nucleotide sequence ID" value="NZ_RDQM01000016.1"/>
</dbReference>
<feature type="transmembrane region" description="Helical" evidence="24">
    <location>
        <begin position="231"/>
        <end position="253"/>
    </location>
</feature>
<evidence type="ECO:0000256" key="19">
    <source>
        <dbReference type="ARBA" id="ARBA00031825"/>
    </source>
</evidence>
<organism evidence="25 26">
    <name type="scientific">Allofranklinella schreckenbergeri</name>
    <dbReference type="NCBI Taxonomy" id="1076744"/>
    <lineage>
        <taxon>Bacteria</taxon>
        <taxon>Pseudomonadati</taxon>
        <taxon>Pseudomonadota</taxon>
        <taxon>Betaproteobacteria</taxon>
        <taxon>Burkholderiales</taxon>
        <taxon>Comamonadaceae</taxon>
        <taxon>Allofranklinella</taxon>
    </lineage>
</organism>
<evidence type="ECO:0000256" key="21">
    <source>
        <dbReference type="ARBA" id="ARBA00032396"/>
    </source>
</evidence>
<evidence type="ECO:0000256" key="6">
    <source>
        <dbReference type="ARBA" id="ARBA00012487"/>
    </source>
</evidence>
<name>A0A3M6PWU5_9BURK</name>
<comment type="pathway">
    <text evidence="3">Phospholipid metabolism; CDP-diacylglycerol biosynthesis; CDP-diacylglycerol from sn-glycerol 3-phosphate: step 3/3.</text>
</comment>
<evidence type="ECO:0000256" key="14">
    <source>
        <dbReference type="ARBA" id="ARBA00023098"/>
    </source>
</evidence>
<dbReference type="GO" id="GO:0004605">
    <property type="term" value="F:phosphatidate cytidylyltransferase activity"/>
    <property type="evidence" value="ECO:0007669"/>
    <property type="project" value="UniProtKB-EC"/>
</dbReference>
<feature type="transmembrane region" description="Helical" evidence="24">
    <location>
        <begin position="126"/>
        <end position="144"/>
    </location>
</feature>
<keyword evidence="16" id="KW-0594">Phospholipid biosynthesis</keyword>
<proteinExistence type="inferred from homology"/>
<keyword evidence="8" id="KW-1003">Cell membrane</keyword>
<keyword evidence="17" id="KW-1208">Phospholipid metabolism</keyword>
<comment type="caution">
    <text evidence="25">The sequence shown here is derived from an EMBL/GenBank/DDBJ whole genome shotgun (WGS) entry which is preliminary data.</text>
</comment>
<feature type="transmembrane region" description="Helical" evidence="24">
    <location>
        <begin position="56"/>
        <end position="74"/>
    </location>
</feature>
<evidence type="ECO:0000256" key="9">
    <source>
        <dbReference type="ARBA" id="ARBA00022516"/>
    </source>
</evidence>
<evidence type="ECO:0000256" key="15">
    <source>
        <dbReference type="ARBA" id="ARBA00023136"/>
    </source>
</evidence>
<dbReference type="AlphaFoldDB" id="A0A3M6PWU5"/>
<gene>
    <name evidence="25" type="ORF">EBQ26_11005</name>
</gene>
<evidence type="ECO:0000256" key="12">
    <source>
        <dbReference type="ARBA" id="ARBA00022695"/>
    </source>
</evidence>
<evidence type="ECO:0000256" key="17">
    <source>
        <dbReference type="ARBA" id="ARBA00023264"/>
    </source>
</evidence>
<protein>
    <recommendedName>
        <fullName evidence="7">Phosphatidate cytidylyltransferase</fullName>
        <ecNumber evidence="6">2.7.7.41</ecNumber>
    </recommendedName>
    <alternativeName>
        <fullName evidence="20">CDP-DAG synthase</fullName>
    </alternativeName>
    <alternativeName>
        <fullName evidence="22">CDP-DG synthase</fullName>
    </alternativeName>
    <alternativeName>
        <fullName evidence="18">CDP-diacylglycerol synthase</fullName>
    </alternativeName>
    <alternativeName>
        <fullName evidence="21">CDP-diglyceride pyrophosphorylase</fullName>
    </alternativeName>
    <alternativeName>
        <fullName evidence="23">CDP-diglyceride synthase</fullName>
    </alternativeName>
    <alternativeName>
        <fullName evidence="19">CTP:phosphatidate cytidylyltransferase</fullName>
    </alternativeName>
</protein>
<evidence type="ECO:0000256" key="7">
    <source>
        <dbReference type="ARBA" id="ARBA00019373"/>
    </source>
</evidence>
<feature type="transmembrane region" description="Helical" evidence="24">
    <location>
        <begin position="150"/>
        <end position="169"/>
    </location>
</feature>
<dbReference type="Pfam" id="PF01148">
    <property type="entry name" value="CTP_transf_1"/>
    <property type="match status" value="1"/>
</dbReference>
<reference evidence="25 26" key="1">
    <citation type="submission" date="2018-10" db="EMBL/GenBank/DDBJ databases">
        <title>Comamonadaceae CDC group NO-1 genome sequencing and assembly.</title>
        <authorList>
            <person name="Bernier A.-M."/>
            <person name="Bernard K."/>
        </authorList>
    </citation>
    <scope>NUCLEOTIDE SEQUENCE [LARGE SCALE GENOMIC DNA]</scope>
    <source>
        <strain evidence="25 26">NML970147</strain>
    </source>
</reference>
<keyword evidence="15 24" id="KW-0472">Membrane</keyword>
<evidence type="ECO:0000256" key="18">
    <source>
        <dbReference type="ARBA" id="ARBA00029893"/>
    </source>
</evidence>
<keyword evidence="11 24" id="KW-0812">Transmembrane</keyword>
<evidence type="ECO:0000256" key="1">
    <source>
        <dbReference type="ARBA" id="ARBA00001698"/>
    </source>
</evidence>
<dbReference type="PANTHER" id="PTHR46382">
    <property type="entry name" value="PHOSPHATIDATE CYTIDYLYLTRANSFERASE"/>
    <property type="match status" value="1"/>
</dbReference>
<evidence type="ECO:0000256" key="11">
    <source>
        <dbReference type="ARBA" id="ARBA00022692"/>
    </source>
</evidence>
<sequence length="297" mass="30495">MLKQRVITAAVLLLIVAVCLAAPGRWPFALLITAFISLGAWEWGRLSGLPEGAARTLGLGFALVGAAAAALLGWPTRAPEAHSDGWALAWAVYLMAWLLLAVLALRGGVPAWQAVAADSGLGLARRLAGLVVLGAAWAAAVQVFAHGVYFLLTLLALVWVADTGAYIAGKSCGQKFFARKLAPSVSPGKSWEGVLGGMLAVLALAAACLWADGHVPAAWGKSFYGVAAQQWGVAALVPLCLLLAAMSVMGDLLESLAKRAAGMKDSSQVLPGHGGVLDRIDGLLPVLPVGALLVALS</sequence>
<evidence type="ECO:0000256" key="10">
    <source>
        <dbReference type="ARBA" id="ARBA00022679"/>
    </source>
</evidence>
<comment type="catalytic activity">
    <reaction evidence="1">
        <text>a 1,2-diacyl-sn-glycero-3-phosphate + CTP + H(+) = a CDP-1,2-diacyl-sn-glycerol + diphosphate</text>
        <dbReference type="Rhea" id="RHEA:16229"/>
        <dbReference type="ChEBI" id="CHEBI:15378"/>
        <dbReference type="ChEBI" id="CHEBI:33019"/>
        <dbReference type="ChEBI" id="CHEBI:37563"/>
        <dbReference type="ChEBI" id="CHEBI:58332"/>
        <dbReference type="ChEBI" id="CHEBI:58608"/>
        <dbReference type="EC" id="2.7.7.41"/>
    </reaction>
</comment>
<keyword evidence="10 25" id="KW-0808">Transferase</keyword>
<comment type="subcellular location">
    <subcellularLocation>
        <location evidence="2">Cell membrane</location>
        <topology evidence="2">Multi-pass membrane protein</topology>
    </subcellularLocation>
</comment>
<feature type="transmembrane region" description="Helical" evidence="24">
    <location>
        <begin position="190"/>
        <end position="211"/>
    </location>
</feature>
<keyword evidence="14" id="KW-0443">Lipid metabolism</keyword>
<dbReference type="GO" id="GO:0005886">
    <property type="term" value="C:plasma membrane"/>
    <property type="evidence" value="ECO:0007669"/>
    <property type="project" value="UniProtKB-SubCell"/>
</dbReference>
<evidence type="ECO:0000256" key="2">
    <source>
        <dbReference type="ARBA" id="ARBA00004651"/>
    </source>
</evidence>
<evidence type="ECO:0000256" key="3">
    <source>
        <dbReference type="ARBA" id="ARBA00005119"/>
    </source>
</evidence>
<feature type="transmembrane region" description="Helical" evidence="24">
    <location>
        <begin position="86"/>
        <end position="105"/>
    </location>
</feature>
<evidence type="ECO:0000256" key="4">
    <source>
        <dbReference type="ARBA" id="ARBA00005189"/>
    </source>
</evidence>
<comment type="pathway">
    <text evidence="4">Lipid metabolism.</text>
</comment>
<evidence type="ECO:0000256" key="23">
    <source>
        <dbReference type="ARBA" id="ARBA00033406"/>
    </source>
</evidence>
<evidence type="ECO:0000256" key="20">
    <source>
        <dbReference type="ARBA" id="ARBA00032253"/>
    </source>
</evidence>
<evidence type="ECO:0000256" key="13">
    <source>
        <dbReference type="ARBA" id="ARBA00022989"/>
    </source>
</evidence>
<comment type="similarity">
    <text evidence="5">Belongs to the CDS family.</text>
</comment>
<keyword evidence="13 24" id="KW-1133">Transmembrane helix</keyword>
<evidence type="ECO:0000256" key="24">
    <source>
        <dbReference type="SAM" id="Phobius"/>
    </source>
</evidence>
<dbReference type="GO" id="GO:0016024">
    <property type="term" value="P:CDP-diacylglycerol biosynthetic process"/>
    <property type="evidence" value="ECO:0007669"/>
    <property type="project" value="TreeGrafter"/>
</dbReference>
<evidence type="ECO:0000256" key="22">
    <source>
        <dbReference type="ARBA" id="ARBA00032743"/>
    </source>
</evidence>
<evidence type="ECO:0000313" key="26">
    <source>
        <dbReference type="Proteomes" id="UP000267521"/>
    </source>
</evidence>
<evidence type="ECO:0000256" key="8">
    <source>
        <dbReference type="ARBA" id="ARBA00022475"/>
    </source>
</evidence>
<keyword evidence="9" id="KW-0444">Lipid biosynthesis</keyword>
<dbReference type="EC" id="2.7.7.41" evidence="6"/>
<dbReference type="PANTHER" id="PTHR46382:SF1">
    <property type="entry name" value="PHOSPHATIDATE CYTIDYLYLTRANSFERASE"/>
    <property type="match status" value="1"/>
</dbReference>
<evidence type="ECO:0000256" key="5">
    <source>
        <dbReference type="ARBA" id="ARBA00010185"/>
    </source>
</evidence>
<evidence type="ECO:0000256" key="16">
    <source>
        <dbReference type="ARBA" id="ARBA00023209"/>
    </source>
</evidence>